<dbReference type="GO" id="GO:0030576">
    <property type="term" value="P:Cajal body organization"/>
    <property type="evidence" value="ECO:0007669"/>
    <property type="project" value="TreeGrafter"/>
</dbReference>
<feature type="region of interest" description="Disordered" evidence="3">
    <location>
        <begin position="30"/>
        <end position="51"/>
    </location>
</feature>
<sequence>MSKKSSILGSSMFNFIANIATKNVKLTDTTTDESVKSDTDKEHMELSDEESIRKTELLASNFRMDLRLSKESDSEGNSLHSEQILSVTKEEIFDMKKIEEIDEIQSKFEFKLLSKAEKEFATESHKFENITKGCKWSPDGTCLLTNSEDKTLRIFDLNNEMLNPEEQTVNEISPSLKMTEPEIIYDYAWYPYMNSHDPLTACIFSTCKDNPVHLFDAYTGKIRCSYKGYNHLDELESAYSIAFDSTASKIYCGYNKCIKIFDIATPGKNFQDIKLKDDQYKMPGIISCIAFSKAQNGIYAAGSYTKFIGIFIETTNEPVCLIQTHRGGLTHLMFSSDGNRLYSGARKDSDIYCWDIRNPGKLLQIFKRDVTSNQRIYFDLYKDCKYLASGNNNGSVSFWNGQDFDISQEDEPLLYSLNAHNDCVNGLSFHPSLNLMATTSGERKNFNFMFDNNSSDDESDTETQVKNSEISLKIWKHFL</sequence>
<protein>
    <recommendedName>
        <fullName evidence="2">WD repeat-containing protein 79</fullName>
    </recommendedName>
</protein>
<dbReference type="Gene3D" id="2.130.10.10">
    <property type="entry name" value="YVTN repeat-like/Quinoprotein amine dehydrogenase"/>
    <property type="match status" value="1"/>
</dbReference>
<evidence type="ECO:0000256" key="2">
    <source>
        <dbReference type="ARBA" id="ARBA00041558"/>
    </source>
</evidence>
<dbReference type="SMART" id="SM00320">
    <property type="entry name" value="WD40"/>
    <property type="match status" value="5"/>
</dbReference>
<keyword evidence="5" id="KW-1185">Reference proteome</keyword>
<evidence type="ECO:0000256" key="3">
    <source>
        <dbReference type="SAM" id="MobiDB-lite"/>
    </source>
</evidence>
<dbReference type="InterPro" id="IPR051150">
    <property type="entry name" value="SWT21/TCAB1_mRNA_Telomere"/>
</dbReference>
<dbReference type="EMBL" id="CAJNOC010000850">
    <property type="protein sequence ID" value="CAF0809624.1"/>
    <property type="molecule type" value="Genomic_DNA"/>
</dbReference>
<dbReference type="InterPro" id="IPR001680">
    <property type="entry name" value="WD40_rpt"/>
</dbReference>
<dbReference type="PANTHER" id="PTHR13211:SF0">
    <property type="entry name" value="TELOMERASE CAJAL BODY PROTEIN 1"/>
    <property type="match status" value="1"/>
</dbReference>
<dbReference type="AlphaFoldDB" id="A0A813T9X1"/>
<dbReference type="Proteomes" id="UP000663879">
    <property type="component" value="Unassembled WGS sequence"/>
</dbReference>
<dbReference type="InterPro" id="IPR015943">
    <property type="entry name" value="WD40/YVTN_repeat-like_dom_sf"/>
</dbReference>
<dbReference type="SUPFAM" id="SSF50978">
    <property type="entry name" value="WD40 repeat-like"/>
    <property type="match status" value="1"/>
</dbReference>
<proteinExistence type="inferred from homology"/>
<comment type="similarity">
    <text evidence="1">Belongs to the TCAB1 family.</text>
</comment>
<dbReference type="GO" id="GO:0015030">
    <property type="term" value="C:Cajal body"/>
    <property type="evidence" value="ECO:0007669"/>
    <property type="project" value="TreeGrafter"/>
</dbReference>
<evidence type="ECO:0000313" key="5">
    <source>
        <dbReference type="Proteomes" id="UP000663879"/>
    </source>
</evidence>
<feature type="compositionally biased region" description="Basic and acidic residues" evidence="3">
    <location>
        <begin position="33"/>
        <end position="51"/>
    </location>
</feature>
<accession>A0A813T9X1</accession>
<organism evidence="4 5">
    <name type="scientific">Brachionus calyciflorus</name>
    <dbReference type="NCBI Taxonomy" id="104777"/>
    <lineage>
        <taxon>Eukaryota</taxon>
        <taxon>Metazoa</taxon>
        <taxon>Spiralia</taxon>
        <taxon>Gnathifera</taxon>
        <taxon>Rotifera</taxon>
        <taxon>Eurotatoria</taxon>
        <taxon>Monogononta</taxon>
        <taxon>Pseudotrocha</taxon>
        <taxon>Ploima</taxon>
        <taxon>Brachionidae</taxon>
        <taxon>Brachionus</taxon>
    </lineage>
</organism>
<dbReference type="Pfam" id="PF00400">
    <property type="entry name" value="WD40"/>
    <property type="match status" value="3"/>
</dbReference>
<gene>
    <name evidence="4" type="ORF">OXX778_LOCUS6905</name>
</gene>
<name>A0A813T9X1_9BILA</name>
<evidence type="ECO:0000313" key="4">
    <source>
        <dbReference type="EMBL" id="CAF0809624.1"/>
    </source>
</evidence>
<reference evidence="4" key="1">
    <citation type="submission" date="2021-02" db="EMBL/GenBank/DDBJ databases">
        <authorList>
            <person name="Nowell W R."/>
        </authorList>
    </citation>
    <scope>NUCLEOTIDE SEQUENCE</scope>
    <source>
        <strain evidence="4">Ploen Becks lab</strain>
    </source>
</reference>
<dbReference type="PANTHER" id="PTHR13211">
    <property type="entry name" value="TELOMERASE CAJAL BODY PROTEIN 1"/>
    <property type="match status" value="1"/>
</dbReference>
<comment type="caution">
    <text evidence="4">The sequence shown here is derived from an EMBL/GenBank/DDBJ whole genome shotgun (WGS) entry which is preliminary data.</text>
</comment>
<dbReference type="InterPro" id="IPR036322">
    <property type="entry name" value="WD40_repeat_dom_sf"/>
</dbReference>
<evidence type="ECO:0000256" key="1">
    <source>
        <dbReference type="ARBA" id="ARBA00038279"/>
    </source>
</evidence>
<dbReference type="OrthoDB" id="239865at2759"/>
<dbReference type="GO" id="GO:0003723">
    <property type="term" value="F:RNA binding"/>
    <property type="evidence" value="ECO:0007669"/>
    <property type="project" value="TreeGrafter"/>
</dbReference>